<protein>
    <recommendedName>
        <fullName evidence="9">Myb transcription factor</fullName>
    </recommendedName>
</protein>
<dbReference type="PROSITE" id="PS50090">
    <property type="entry name" value="MYB_LIKE"/>
    <property type="match status" value="2"/>
</dbReference>
<dbReference type="PROSITE" id="PS51294">
    <property type="entry name" value="HTH_MYB"/>
    <property type="match status" value="1"/>
</dbReference>
<dbReference type="PANTHER" id="PTHR46380">
    <property type="entry name" value="CYCLIN-D-BINDING MYB-LIKE TRANSCRIPTION FACTOR 1"/>
    <property type="match status" value="1"/>
</dbReference>
<dbReference type="GO" id="GO:0003700">
    <property type="term" value="F:DNA-binding transcription factor activity"/>
    <property type="evidence" value="ECO:0007669"/>
    <property type="project" value="TreeGrafter"/>
</dbReference>
<feature type="compositionally biased region" description="Basic and acidic residues" evidence="4">
    <location>
        <begin position="380"/>
        <end position="402"/>
    </location>
</feature>
<dbReference type="CDD" id="cd00167">
    <property type="entry name" value="SANT"/>
    <property type="match status" value="2"/>
</dbReference>
<accession>A0A8K0RBB1</accession>
<sequence length="799" mass="89099">MDARLAERQLIQEEASAEHGGGDNSSSSSSGKGKGKGKLKRISSGRKSLLANLPKKVQSTPLPSFALEHLQAFVDTPEPPQELPSDPPTPIASDHPNATDHDIEVPDSQIELPAPAPTTDNADNAPMSPPMTSSIAIPASMPEKKSKKPKKKDKKRTRAEMDPSNGLSEQVVADENGDSINGTAETVAPASPSPQRKRRKPRVEPEAGVDETEEQSTHALDTVEELGTSPLETPISTKNPRKKRQLLRKPAVLDPIEDDDAPPGSPKGVDHDVQMLESAHSRPENDGDGDGLSQLGESLISRHRKAKPRVEKSPESWSVPDTSSASINSDPISDDDMNCAPPAHEDTPPTAEDASPDGDEMIRASTSNTKTPKRRKQKERKNPKATKETARSKAPRTSEQRRQPGRKRTLGEFESVAERSLNTIRQLNHPPDLRDGGSFTNDEEELIRRAIHDYQQRKNLETQDLVEIIQWTDDSHDRSMHRPLSEWRQEELDARRESVEFWQDLQQIGLTRKFVRIKNHVRSHYHTYKIGSWTEEEDEEIESLYKLHPNRWKLISQILGTRSPLDVQNRWKDYVQFGGSRKMQRWTEEEESLLEQAVVKVVDRLKAHQAATQQDPRQVYTSADINWLQVANEMGNVRSRLQCFVKWQRMKGNETIRPPPDDSARAGSSPRETIEEASNPLKPRRKSGKSAASTVSSLEHAKEPGKKAKKKRRKRSSNIALNAAVDDQQDAESETPKSGAEEDHTASSVPNTKRKRQSNVSQGASTSRTTPAKKKKLSSVDSTPRLFKSTEMITASDDE</sequence>
<feature type="compositionally biased region" description="Polar residues" evidence="4">
    <location>
        <begin position="758"/>
        <end position="770"/>
    </location>
</feature>
<feature type="region of interest" description="Disordered" evidence="4">
    <location>
        <begin position="1"/>
        <end position="414"/>
    </location>
</feature>
<keyword evidence="3" id="KW-0539">Nucleus</keyword>
<dbReference type="Pfam" id="PF13921">
    <property type="entry name" value="Myb_DNA-bind_6"/>
    <property type="match status" value="1"/>
</dbReference>
<evidence type="ECO:0000259" key="6">
    <source>
        <dbReference type="PROSITE" id="PS51294"/>
    </source>
</evidence>
<evidence type="ECO:0000313" key="7">
    <source>
        <dbReference type="EMBL" id="KAH7091270.1"/>
    </source>
</evidence>
<evidence type="ECO:0000256" key="4">
    <source>
        <dbReference type="SAM" id="MobiDB-lite"/>
    </source>
</evidence>
<feature type="compositionally biased region" description="Basic residues" evidence="4">
    <location>
        <begin position="145"/>
        <end position="157"/>
    </location>
</feature>
<feature type="compositionally biased region" description="Basic residues" evidence="4">
    <location>
        <begin position="707"/>
        <end position="716"/>
    </location>
</feature>
<dbReference type="GO" id="GO:0000976">
    <property type="term" value="F:transcription cis-regulatory region binding"/>
    <property type="evidence" value="ECO:0007669"/>
    <property type="project" value="TreeGrafter"/>
</dbReference>
<feature type="domain" description="Myb-like" evidence="5">
    <location>
        <begin position="531"/>
        <end position="575"/>
    </location>
</feature>
<dbReference type="InterPro" id="IPR051651">
    <property type="entry name" value="DMTF1_DNA-bind_reg"/>
</dbReference>
<feature type="compositionally biased region" description="Basic and acidic residues" evidence="4">
    <location>
        <begin position="1"/>
        <end position="21"/>
    </location>
</feature>
<evidence type="ECO:0000256" key="1">
    <source>
        <dbReference type="ARBA" id="ARBA00004123"/>
    </source>
</evidence>
<comment type="caution">
    <text evidence="7">The sequence shown here is derived from an EMBL/GenBank/DDBJ whole genome shotgun (WGS) entry which is preliminary data.</text>
</comment>
<name>A0A8K0RBB1_9PLEO</name>
<evidence type="ECO:0000313" key="8">
    <source>
        <dbReference type="Proteomes" id="UP000813461"/>
    </source>
</evidence>
<dbReference type="SUPFAM" id="SSF46689">
    <property type="entry name" value="Homeodomain-like"/>
    <property type="match status" value="2"/>
</dbReference>
<dbReference type="PANTHER" id="PTHR46380:SF2">
    <property type="entry name" value="CYCLIN-D-BINDING MYB-LIKE TRANSCRIPTION FACTOR 1"/>
    <property type="match status" value="1"/>
</dbReference>
<feature type="compositionally biased region" description="Basic residues" evidence="4">
    <location>
        <begin position="33"/>
        <end position="44"/>
    </location>
</feature>
<feature type="domain" description="HTH myb-type" evidence="6">
    <location>
        <begin position="529"/>
        <end position="579"/>
    </location>
</feature>
<comment type="subcellular location">
    <subcellularLocation>
        <location evidence="1">Nucleus</location>
    </subcellularLocation>
</comment>
<evidence type="ECO:0000256" key="3">
    <source>
        <dbReference type="ARBA" id="ARBA00023242"/>
    </source>
</evidence>
<dbReference type="Gene3D" id="1.10.10.60">
    <property type="entry name" value="Homeodomain-like"/>
    <property type="match status" value="2"/>
</dbReference>
<evidence type="ECO:0008006" key="9">
    <source>
        <dbReference type="Google" id="ProtNLM"/>
    </source>
</evidence>
<dbReference type="InterPro" id="IPR001005">
    <property type="entry name" value="SANT/Myb"/>
</dbReference>
<gene>
    <name evidence="7" type="ORF">FB567DRAFT_518320</name>
</gene>
<dbReference type="OrthoDB" id="39591at2759"/>
<dbReference type="AlphaFoldDB" id="A0A8K0RBB1"/>
<evidence type="ECO:0000256" key="2">
    <source>
        <dbReference type="ARBA" id="ARBA00023125"/>
    </source>
</evidence>
<dbReference type="EMBL" id="JAGMVJ010000004">
    <property type="protein sequence ID" value="KAH7091270.1"/>
    <property type="molecule type" value="Genomic_DNA"/>
</dbReference>
<dbReference type="SMART" id="SM00717">
    <property type="entry name" value="SANT"/>
    <property type="match status" value="3"/>
</dbReference>
<reference evidence="7" key="1">
    <citation type="journal article" date="2021" name="Nat. Commun.">
        <title>Genetic determinants of endophytism in the Arabidopsis root mycobiome.</title>
        <authorList>
            <person name="Mesny F."/>
            <person name="Miyauchi S."/>
            <person name="Thiergart T."/>
            <person name="Pickel B."/>
            <person name="Atanasova L."/>
            <person name="Karlsson M."/>
            <person name="Huettel B."/>
            <person name="Barry K.W."/>
            <person name="Haridas S."/>
            <person name="Chen C."/>
            <person name="Bauer D."/>
            <person name="Andreopoulos W."/>
            <person name="Pangilinan J."/>
            <person name="LaButti K."/>
            <person name="Riley R."/>
            <person name="Lipzen A."/>
            <person name="Clum A."/>
            <person name="Drula E."/>
            <person name="Henrissat B."/>
            <person name="Kohler A."/>
            <person name="Grigoriev I.V."/>
            <person name="Martin F.M."/>
            <person name="Hacquard S."/>
        </authorList>
    </citation>
    <scope>NUCLEOTIDE SEQUENCE</scope>
    <source>
        <strain evidence="7">MPI-SDFR-AT-0120</strain>
    </source>
</reference>
<dbReference type="GO" id="GO:0005634">
    <property type="term" value="C:nucleus"/>
    <property type="evidence" value="ECO:0007669"/>
    <property type="project" value="UniProtKB-SubCell"/>
</dbReference>
<dbReference type="Proteomes" id="UP000813461">
    <property type="component" value="Unassembled WGS sequence"/>
</dbReference>
<feature type="region of interest" description="Disordered" evidence="4">
    <location>
        <begin position="652"/>
        <end position="799"/>
    </location>
</feature>
<organism evidence="7 8">
    <name type="scientific">Paraphoma chrysanthemicola</name>
    <dbReference type="NCBI Taxonomy" id="798071"/>
    <lineage>
        <taxon>Eukaryota</taxon>
        <taxon>Fungi</taxon>
        <taxon>Dikarya</taxon>
        <taxon>Ascomycota</taxon>
        <taxon>Pezizomycotina</taxon>
        <taxon>Dothideomycetes</taxon>
        <taxon>Pleosporomycetidae</taxon>
        <taxon>Pleosporales</taxon>
        <taxon>Pleosporineae</taxon>
        <taxon>Phaeosphaeriaceae</taxon>
        <taxon>Paraphoma</taxon>
    </lineage>
</organism>
<dbReference type="InterPro" id="IPR017930">
    <property type="entry name" value="Myb_dom"/>
</dbReference>
<dbReference type="InterPro" id="IPR009057">
    <property type="entry name" value="Homeodomain-like_sf"/>
</dbReference>
<feature type="compositionally biased region" description="Basic and acidic residues" evidence="4">
    <location>
        <begin position="652"/>
        <end position="664"/>
    </location>
</feature>
<dbReference type="Pfam" id="PF00249">
    <property type="entry name" value="Myb_DNA-binding"/>
    <property type="match status" value="1"/>
</dbReference>
<evidence type="ECO:0000259" key="5">
    <source>
        <dbReference type="PROSITE" id="PS50090"/>
    </source>
</evidence>
<feature type="compositionally biased region" description="Pro residues" evidence="4">
    <location>
        <begin position="77"/>
        <end position="90"/>
    </location>
</feature>
<feature type="domain" description="Myb-like" evidence="5">
    <location>
        <begin position="578"/>
        <end position="651"/>
    </location>
</feature>
<proteinExistence type="predicted"/>
<keyword evidence="2" id="KW-0238">DNA-binding</keyword>
<feature type="compositionally biased region" description="Basic and acidic residues" evidence="4">
    <location>
        <begin position="268"/>
        <end position="285"/>
    </location>
</feature>
<feature type="compositionally biased region" description="Polar residues" evidence="4">
    <location>
        <begin position="315"/>
        <end position="331"/>
    </location>
</feature>
<keyword evidence="8" id="KW-1185">Reference proteome</keyword>